<dbReference type="Gene3D" id="2.60.120.200">
    <property type="match status" value="1"/>
</dbReference>
<organism evidence="1 2">
    <name type="scientific">Dothistroma septosporum (strain NZE10 / CBS 128990)</name>
    <name type="common">Red band needle blight fungus</name>
    <name type="synonym">Mycosphaerella pini</name>
    <dbReference type="NCBI Taxonomy" id="675120"/>
    <lineage>
        <taxon>Eukaryota</taxon>
        <taxon>Fungi</taxon>
        <taxon>Dikarya</taxon>
        <taxon>Ascomycota</taxon>
        <taxon>Pezizomycotina</taxon>
        <taxon>Dothideomycetes</taxon>
        <taxon>Dothideomycetidae</taxon>
        <taxon>Mycosphaerellales</taxon>
        <taxon>Mycosphaerellaceae</taxon>
        <taxon>Dothistroma</taxon>
    </lineage>
</organism>
<reference evidence="2" key="1">
    <citation type="journal article" date="2012" name="PLoS Genet.">
        <title>The genomes of the fungal plant pathogens Cladosporium fulvum and Dothistroma septosporum reveal adaptation to different hosts and lifestyles but also signatures of common ancestry.</title>
        <authorList>
            <person name="de Wit P.J.G.M."/>
            <person name="van der Burgt A."/>
            <person name="Oekmen B."/>
            <person name="Stergiopoulos I."/>
            <person name="Abd-Elsalam K.A."/>
            <person name="Aerts A.L."/>
            <person name="Bahkali A.H."/>
            <person name="Beenen H.G."/>
            <person name="Chettri P."/>
            <person name="Cox M.P."/>
            <person name="Datema E."/>
            <person name="de Vries R.P."/>
            <person name="Dhillon B."/>
            <person name="Ganley A.R."/>
            <person name="Griffiths S.A."/>
            <person name="Guo Y."/>
            <person name="Hamelin R.C."/>
            <person name="Henrissat B."/>
            <person name="Kabir M.S."/>
            <person name="Jashni M.K."/>
            <person name="Kema G."/>
            <person name="Klaubauf S."/>
            <person name="Lapidus A."/>
            <person name="Levasseur A."/>
            <person name="Lindquist E."/>
            <person name="Mehrabi R."/>
            <person name="Ohm R.A."/>
            <person name="Owen T.J."/>
            <person name="Salamov A."/>
            <person name="Schwelm A."/>
            <person name="Schijlen E."/>
            <person name="Sun H."/>
            <person name="van den Burg H.A."/>
            <person name="van Ham R.C.H.J."/>
            <person name="Zhang S."/>
            <person name="Goodwin S.B."/>
            <person name="Grigoriev I.V."/>
            <person name="Collemare J."/>
            <person name="Bradshaw R.E."/>
        </authorList>
    </citation>
    <scope>NUCLEOTIDE SEQUENCE [LARGE SCALE GENOMIC DNA]</scope>
    <source>
        <strain evidence="2">NZE10 / CBS 128990</strain>
    </source>
</reference>
<dbReference type="PANTHER" id="PTHR35332:SF2">
    <property type="entry name" value="REGULATION OF ENOLASE PROTEIN 1"/>
    <property type="match status" value="1"/>
</dbReference>
<dbReference type="Pfam" id="PF07081">
    <property type="entry name" value="DUF1349"/>
    <property type="match status" value="1"/>
</dbReference>
<dbReference type="InterPro" id="IPR009784">
    <property type="entry name" value="DUF1349"/>
</dbReference>
<gene>
    <name evidence="1" type="ORF">DOTSEDRAFT_26879</name>
</gene>
<reference evidence="1 2" key="2">
    <citation type="journal article" date="2012" name="PLoS Pathog.">
        <title>Diverse lifestyles and strategies of plant pathogenesis encoded in the genomes of eighteen Dothideomycetes fungi.</title>
        <authorList>
            <person name="Ohm R.A."/>
            <person name="Feau N."/>
            <person name="Henrissat B."/>
            <person name="Schoch C.L."/>
            <person name="Horwitz B.A."/>
            <person name="Barry K.W."/>
            <person name="Condon B.J."/>
            <person name="Copeland A.C."/>
            <person name="Dhillon B."/>
            <person name="Glaser F."/>
            <person name="Hesse C.N."/>
            <person name="Kosti I."/>
            <person name="LaButti K."/>
            <person name="Lindquist E.A."/>
            <person name="Lucas S."/>
            <person name="Salamov A.A."/>
            <person name="Bradshaw R.E."/>
            <person name="Ciuffetti L."/>
            <person name="Hamelin R.C."/>
            <person name="Kema G.H.J."/>
            <person name="Lawrence C."/>
            <person name="Scott J.A."/>
            <person name="Spatafora J.W."/>
            <person name="Turgeon B.G."/>
            <person name="de Wit P.J.G.M."/>
            <person name="Zhong S."/>
            <person name="Goodwin S.B."/>
            <person name="Grigoriev I.V."/>
        </authorList>
    </citation>
    <scope>NUCLEOTIDE SEQUENCE [LARGE SCALE GENOMIC DNA]</scope>
    <source>
        <strain evidence="2">NZE10 / CBS 128990</strain>
    </source>
</reference>
<dbReference type="OrthoDB" id="42525at2759"/>
<dbReference type="eggNOG" id="ENOG502S8JK">
    <property type="taxonomic scope" value="Eukaryota"/>
</dbReference>
<evidence type="ECO:0008006" key="3">
    <source>
        <dbReference type="Google" id="ProtNLM"/>
    </source>
</evidence>
<dbReference type="STRING" id="675120.N1PJN5"/>
<dbReference type="OMA" id="PDIWRTP"/>
<keyword evidence="2" id="KW-1185">Reference proteome</keyword>
<protein>
    <recommendedName>
        <fullName evidence="3">DUF1349 domain-containing protein</fullName>
    </recommendedName>
</protein>
<evidence type="ECO:0000313" key="2">
    <source>
        <dbReference type="Proteomes" id="UP000016933"/>
    </source>
</evidence>
<evidence type="ECO:0000313" key="1">
    <source>
        <dbReference type="EMBL" id="EME41750.1"/>
    </source>
</evidence>
<dbReference type="Proteomes" id="UP000016933">
    <property type="component" value="Unassembled WGS sequence"/>
</dbReference>
<dbReference type="AlphaFoldDB" id="N1PJN5"/>
<sequence>MAGKWHTQNNAPAINDPTADTFKITALPKTDIWRRTDDDDVFNAPIIYQKLKSSDFKSISVTIFAPWKTQYDQGGIILAFPSKDGDLKNSKWIKAGIEYHNNVSILGIVGTDRYSDWSISPMSQEHHQKARFKFERQGETLWVYGAQEKGDGELGPMREVKWAFMEGRLEQEVWVGVYAAKPTTNDDDVEGEVGVQVTFSRLEVEFEET</sequence>
<accession>N1PJN5</accession>
<name>N1PJN5_DOTSN</name>
<dbReference type="EMBL" id="KB446542">
    <property type="protein sequence ID" value="EME41750.1"/>
    <property type="molecule type" value="Genomic_DNA"/>
</dbReference>
<proteinExistence type="predicted"/>
<dbReference type="PANTHER" id="PTHR35332">
    <property type="entry name" value="REGULATION OF ENOLASE PROTEIN 1"/>
    <property type="match status" value="1"/>
</dbReference>
<dbReference type="HOGENOM" id="CLU_077442_2_1_1"/>